<evidence type="ECO:0000259" key="10">
    <source>
        <dbReference type="Pfam" id="PF08545"/>
    </source>
</evidence>
<organism evidence="13">
    <name type="scientific">freshwater metagenome</name>
    <dbReference type="NCBI Taxonomy" id="449393"/>
    <lineage>
        <taxon>unclassified sequences</taxon>
        <taxon>metagenomes</taxon>
        <taxon>ecological metagenomes</taxon>
    </lineage>
</organism>
<gene>
    <name evidence="11" type="ORF">UFOPK2683_01115</name>
    <name evidence="12" type="ORF">UFOPK3605_00229</name>
    <name evidence="13" type="ORF">UFOPK3897_00226</name>
    <name evidence="14" type="ORF">UFOPK4121_00530</name>
</gene>
<dbReference type="SUPFAM" id="SSF53901">
    <property type="entry name" value="Thiolase-like"/>
    <property type="match status" value="1"/>
</dbReference>
<keyword evidence="8" id="KW-0275">Fatty acid biosynthesis</keyword>
<comment type="similarity">
    <text evidence="2">Belongs to the thiolase-like superfamily. FabH family.</text>
</comment>
<dbReference type="InterPro" id="IPR004655">
    <property type="entry name" value="FabH"/>
</dbReference>
<dbReference type="NCBIfam" id="TIGR00747">
    <property type="entry name" value="fabH"/>
    <property type="match status" value="1"/>
</dbReference>
<name>A0A6J7LTF0_9ZZZZ</name>
<evidence type="ECO:0000313" key="13">
    <source>
        <dbReference type="EMBL" id="CAB4969179.1"/>
    </source>
</evidence>
<evidence type="ECO:0000313" key="14">
    <source>
        <dbReference type="EMBL" id="CAB5018977.1"/>
    </source>
</evidence>
<feature type="domain" description="Beta-ketoacyl-[acyl-carrier-protein] synthase III N-terminal" evidence="10">
    <location>
        <begin position="105"/>
        <end position="184"/>
    </location>
</feature>
<dbReference type="EMBL" id="CAFBMM010000003">
    <property type="protein sequence ID" value="CAB4896455.1"/>
    <property type="molecule type" value="Genomic_DNA"/>
</dbReference>
<dbReference type="EMBL" id="CAFBPQ010000010">
    <property type="protein sequence ID" value="CAB5018977.1"/>
    <property type="molecule type" value="Genomic_DNA"/>
</dbReference>
<keyword evidence="6" id="KW-0276">Fatty acid metabolism</keyword>
<dbReference type="EC" id="2.3.1.180" evidence="3"/>
<evidence type="ECO:0000256" key="6">
    <source>
        <dbReference type="ARBA" id="ARBA00022832"/>
    </source>
</evidence>
<dbReference type="CDD" id="cd00830">
    <property type="entry name" value="KAS_III"/>
    <property type="match status" value="1"/>
</dbReference>
<evidence type="ECO:0000256" key="1">
    <source>
        <dbReference type="ARBA" id="ARBA00005194"/>
    </source>
</evidence>
<dbReference type="GO" id="GO:0033818">
    <property type="term" value="F:beta-ketoacyl-acyl-carrier-protein synthase III activity"/>
    <property type="evidence" value="ECO:0007669"/>
    <property type="project" value="UniProtKB-EC"/>
</dbReference>
<keyword evidence="7" id="KW-0443">Lipid metabolism</keyword>
<dbReference type="EMBL" id="CAEZYK010000067">
    <property type="protein sequence ID" value="CAB4728315.1"/>
    <property type="molecule type" value="Genomic_DNA"/>
</dbReference>
<dbReference type="PANTHER" id="PTHR43091:SF1">
    <property type="entry name" value="BETA-KETOACYL-[ACYL-CARRIER-PROTEIN] SYNTHASE III, CHLOROPLASTIC"/>
    <property type="match status" value="1"/>
</dbReference>
<dbReference type="HAMAP" id="MF_01815">
    <property type="entry name" value="FabH"/>
    <property type="match status" value="1"/>
</dbReference>
<dbReference type="EMBL" id="CAFBOF010000002">
    <property type="protein sequence ID" value="CAB4969179.1"/>
    <property type="molecule type" value="Genomic_DNA"/>
</dbReference>
<dbReference type="Pfam" id="PF08545">
    <property type="entry name" value="ACP_syn_III"/>
    <property type="match status" value="1"/>
</dbReference>
<dbReference type="FunFam" id="3.40.47.10:FF:000004">
    <property type="entry name" value="3-oxoacyl-[acyl-carrier-protein] synthase 3"/>
    <property type="match status" value="1"/>
</dbReference>
<dbReference type="InterPro" id="IPR013751">
    <property type="entry name" value="ACP_syn_III_N"/>
</dbReference>
<dbReference type="Gene3D" id="3.40.47.10">
    <property type="match status" value="1"/>
</dbReference>
<evidence type="ECO:0000256" key="3">
    <source>
        <dbReference type="ARBA" id="ARBA00012333"/>
    </source>
</evidence>
<evidence type="ECO:0000256" key="2">
    <source>
        <dbReference type="ARBA" id="ARBA00008642"/>
    </source>
</evidence>
<protein>
    <recommendedName>
        <fullName evidence="3">beta-ketoacyl-[acyl-carrier-protein] synthase III</fullName>
        <ecNumber evidence="3">2.3.1.180</ecNumber>
    </recommendedName>
</protein>
<dbReference type="InterPro" id="IPR013747">
    <property type="entry name" value="ACP_syn_III_C"/>
</dbReference>
<dbReference type="InterPro" id="IPR016039">
    <property type="entry name" value="Thiolase-like"/>
</dbReference>
<evidence type="ECO:0000259" key="9">
    <source>
        <dbReference type="Pfam" id="PF08541"/>
    </source>
</evidence>
<keyword evidence="5" id="KW-0808">Transferase</keyword>
<keyword evidence="4" id="KW-0444">Lipid biosynthesis</keyword>
<sequence length="328" mass="34334">MRAAITGWGIAIPQNRLTNSDLEKRVETSSEWIVERTGIKERRIAEPGETTASLAIEAGEAALKCANITADEIDLLIVATATPEQPIPHTGAFVGEGLGLRCGSFDISAGCAGFIYELVTGSALLTSGSLRHVLVIGAETLSRVTDPNDRGTCILFGDGAAAMVLTPSDDDGPGLISWDLGCDGSSAGLLGITAGGSRVPASEKTIAAGMQYIKMQGQEVFRRAVRVVVDSALISLERAGITTNEIDWFIPHQANLRIIEAGARRLKIPMDKTIVNIDKYGNTSAASIPLALAEAADSGKIKSGDRILLSGFGAGMTWGSAVIEWGSP</sequence>
<evidence type="ECO:0000256" key="4">
    <source>
        <dbReference type="ARBA" id="ARBA00022516"/>
    </source>
</evidence>
<dbReference type="Pfam" id="PF08541">
    <property type="entry name" value="ACP_syn_III_C"/>
    <property type="match status" value="1"/>
</dbReference>
<dbReference type="AlphaFoldDB" id="A0A6J7LTF0"/>
<evidence type="ECO:0000313" key="11">
    <source>
        <dbReference type="EMBL" id="CAB4728315.1"/>
    </source>
</evidence>
<feature type="domain" description="Beta-ketoacyl-[acyl-carrier-protein] synthase III C-terminal" evidence="9">
    <location>
        <begin position="236"/>
        <end position="325"/>
    </location>
</feature>
<evidence type="ECO:0000256" key="8">
    <source>
        <dbReference type="ARBA" id="ARBA00023160"/>
    </source>
</evidence>
<dbReference type="PANTHER" id="PTHR43091">
    <property type="entry name" value="3-OXOACYL-[ACYL-CARRIER-PROTEIN] SYNTHASE"/>
    <property type="match status" value="1"/>
</dbReference>
<dbReference type="GO" id="GO:0004315">
    <property type="term" value="F:3-oxoacyl-[acyl-carrier-protein] synthase activity"/>
    <property type="evidence" value="ECO:0007669"/>
    <property type="project" value="InterPro"/>
</dbReference>
<proteinExistence type="inferred from homology"/>
<evidence type="ECO:0000256" key="5">
    <source>
        <dbReference type="ARBA" id="ARBA00022679"/>
    </source>
</evidence>
<dbReference type="GO" id="GO:0006633">
    <property type="term" value="P:fatty acid biosynthetic process"/>
    <property type="evidence" value="ECO:0007669"/>
    <property type="project" value="UniProtKB-KW"/>
</dbReference>
<reference evidence="13" key="1">
    <citation type="submission" date="2020-05" db="EMBL/GenBank/DDBJ databases">
        <authorList>
            <person name="Chiriac C."/>
            <person name="Salcher M."/>
            <person name="Ghai R."/>
            <person name="Kavagutti S V."/>
        </authorList>
    </citation>
    <scope>NUCLEOTIDE SEQUENCE</scope>
</reference>
<evidence type="ECO:0000256" key="7">
    <source>
        <dbReference type="ARBA" id="ARBA00023098"/>
    </source>
</evidence>
<accession>A0A6J7LTF0</accession>
<comment type="pathway">
    <text evidence="1">Lipid metabolism; fatty acid biosynthesis.</text>
</comment>
<dbReference type="NCBIfam" id="NF006829">
    <property type="entry name" value="PRK09352.1"/>
    <property type="match status" value="1"/>
</dbReference>
<evidence type="ECO:0000313" key="12">
    <source>
        <dbReference type="EMBL" id="CAB4896455.1"/>
    </source>
</evidence>